<dbReference type="PANTHER" id="PTHR34203:SF15">
    <property type="entry name" value="SLL1173 PROTEIN"/>
    <property type="match status" value="1"/>
</dbReference>
<dbReference type="InterPro" id="IPR052514">
    <property type="entry name" value="SAM-dependent_MTase"/>
</dbReference>
<name>A0ABP2ZQM9_ENTCL</name>
<keyword evidence="2" id="KW-0489">Methyltransferase</keyword>
<dbReference type="EMBL" id="AXOM01000045">
    <property type="protein sequence ID" value="ESS58140.1"/>
    <property type="molecule type" value="Genomic_DNA"/>
</dbReference>
<dbReference type="Gene3D" id="3.40.50.150">
    <property type="entry name" value="Vaccinia Virus protein VP39"/>
    <property type="match status" value="1"/>
</dbReference>
<dbReference type="Pfam" id="PF05050">
    <property type="entry name" value="Methyltransf_21"/>
    <property type="match status" value="1"/>
</dbReference>
<dbReference type="NCBIfam" id="TIGR01444">
    <property type="entry name" value="fkbM_fam"/>
    <property type="match status" value="1"/>
</dbReference>
<feature type="domain" description="Methyltransferase FkbM" evidence="1">
    <location>
        <begin position="194"/>
        <end position="348"/>
    </location>
</feature>
<evidence type="ECO:0000259" key="1">
    <source>
        <dbReference type="Pfam" id="PF05050"/>
    </source>
</evidence>
<dbReference type="PANTHER" id="PTHR34203">
    <property type="entry name" value="METHYLTRANSFERASE, FKBM FAMILY PROTEIN"/>
    <property type="match status" value="1"/>
</dbReference>
<dbReference type="InterPro" id="IPR006342">
    <property type="entry name" value="FkbM_mtfrase"/>
</dbReference>
<evidence type="ECO:0000313" key="2">
    <source>
        <dbReference type="EMBL" id="ESS58140.1"/>
    </source>
</evidence>
<dbReference type="SUPFAM" id="SSF53335">
    <property type="entry name" value="S-adenosyl-L-methionine-dependent methyltransferases"/>
    <property type="match status" value="1"/>
</dbReference>
<evidence type="ECO:0000313" key="3">
    <source>
        <dbReference type="Proteomes" id="UP000017834"/>
    </source>
</evidence>
<accession>A0ABP2ZQM9</accession>
<proteinExistence type="predicted"/>
<dbReference type="GO" id="GO:0008168">
    <property type="term" value="F:methyltransferase activity"/>
    <property type="evidence" value="ECO:0007669"/>
    <property type="project" value="UniProtKB-KW"/>
</dbReference>
<keyword evidence="3" id="KW-1185">Reference proteome</keyword>
<organism evidence="2 3">
    <name type="scientific">Enterobacter cloacae S611</name>
    <dbReference type="NCBI Taxonomy" id="1399146"/>
    <lineage>
        <taxon>Bacteria</taxon>
        <taxon>Pseudomonadati</taxon>
        <taxon>Pseudomonadota</taxon>
        <taxon>Gammaproteobacteria</taxon>
        <taxon>Enterobacterales</taxon>
        <taxon>Enterobacteriaceae</taxon>
        <taxon>Enterobacter</taxon>
        <taxon>Enterobacter cloacae complex</taxon>
    </lineage>
</organism>
<keyword evidence="2" id="KW-0808">Transferase</keyword>
<gene>
    <name evidence="2" type="ORF">EDP2_2419</name>
</gene>
<sequence>MTSILNLISARRNTFIDSVARMQANGDPIVLCGAGYAAQETWAFMQREQMPVDEVAIGRDYLRPGSEFNGSPLVSFEALAQTGRRYNYIVAMQFVDEALKASLSQNAHEMLFFDCAFMGVNTKEYFTFAWCEAHQQPLTALYEQLADETSKATLLAYLNQRISACEGEYGALYHPQHYFPQEIIALKDNEVFIDCGAFDGDSINAFTRALARDGASDAGRIYAFEPDSTTFAQLKKNTAALPQCLHFQAGVWNEATTLYFNASNSFSSSLSESADGDKIDLMKIDDVTAGERVSFIKMDIEGAELAALEGAQETIARWQPILAISLYHKPGDLLSIPHFIQQLHSDYRFYLRAHHPRLAYELVLYAVPPARIKG</sequence>
<protein>
    <submittedName>
        <fullName evidence="2">Methyltransferase, FkbM family domain protein</fullName>
    </submittedName>
</protein>
<comment type="caution">
    <text evidence="2">The sequence shown here is derived from an EMBL/GenBank/DDBJ whole genome shotgun (WGS) entry which is preliminary data.</text>
</comment>
<dbReference type="GO" id="GO:0032259">
    <property type="term" value="P:methylation"/>
    <property type="evidence" value="ECO:0007669"/>
    <property type="project" value="UniProtKB-KW"/>
</dbReference>
<dbReference type="Proteomes" id="UP000017834">
    <property type="component" value="Unassembled WGS sequence"/>
</dbReference>
<dbReference type="InterPro" id="IPR029063">
    <property type="entry name" value="SAM-dependent_MTases_sf"/>
</dbReference>
<reference evidence="2 3" key="1">
    <citation type="journal article" date="2014" name="Genome Announc.">
        <title>Draft Genome Sequence of Enterobacter cloacae Strain S611.</title>
        <authorList>
            <person name="Wang D."/>
            <person name="Han C.S."/>
            <person name="Dichosa A.E."/>
            <person name="Gleasner C.D."/>
            <person name="Johnson S.L."/>
            <person name="Daligault H.E."/>
            <person name="Davenport K.W."/>
            <person name="Li P.E."/>
            <person name="Pierson E.A."/>
            <person name="Pierson L.S.III."/>
        </authorList>
    </citation>
    <scope>NUCLEOTIDE SEQUENCE [LARGE SCALE GENOMIC DNA]</scope>
    <source>
        <strain evidence="2 3">S611</strain>
    </source>
</reference>